<feature type="compositionally biased region" description="Basic and acidic residues" evidence="1">
    <location>
        <begin position="113"/>
        <end position="127"/>
    </location>
</feature>
<proteinExistence type="predicted"/>
<evidence type="ECO:0000313" key="2">
    <source>
        <dbReference type="EMBL" id="KAL3280748.1"/>
    </source>
</evidence>
<comment type="caution">
    <text evidence="2">The sequence shown here is derived from an EMBL/GenBank/DDBJ whole genome shotgun (WGS) entry which is preliminary data.</text>
</comment>
<feature type="compositionally biased region" description="Basic and acidic residues" evidence="1">
    <location>
        <begin position="45"/>
        <end position="68"/>
    </location>
</feature>
<feature type="compositionally biased region" description="Low complexity" evidence="1">
    <location>
        <begin position="146"/>
        <end position="163"/>
    </location>
</feature>
<feature type="compositionally biased region" description="Basic and acidic residues" evidence="1">
    <location>
        <begin position="178"/>
        <end position="189"/>
    </location>
</feature>
<dbReference type="Proteomes" id="UP001516400">
    <property type="component" value="Unassembled WGS sequence"/>
</dbReference>
<protein>
    <submittedName>
        <fullName evidence="2">Uncharacterized protein</fullName>
    </submittedName>
</protein>
<feature type="compositionally biased region" description="Low complexity" evidence="1">
    <location>
        <begin position="190"/>
        <end position="204"/>
    </location>
</feature>
<gene>
    <name evidence="2" type="ORF">HHI36_003983</name>
</gene>
<evidence type="ECO:0000256" key="1">
    <source>
        <dbReference type="SAM" id="MobiDB-lite"/>
    </source>
</evidence>
<sequence length="246" mass="27126">MEVDVDPENVALNEEGPLIDEKVSSSSGEECKPIAKLFTSKSPKIAREGTTIDKETSPAQEGHQEWRKFVGSIRRKVQRHASSSGSSQPHGQTERESLSRKNSLTHPPKLGFLKKDSEKSRSQERKSVTKQFSFGSETSPLLCNQSSNVKSKTSSSSSMKVDSLAAPKTVEGGSKGVRKSDKKDSDKIQKSSYNLSRSRSSCSRNKMKEDGKGLKHDDFLKATMRIFLVVSPPAGKMQVISLIFLY</sequence>
<keyword evidence="3" id="KW-1185">Reference proteome</keyword>
<dbReference type="AlphaFoldDB" id="A0ABD2NQ98"/>
<feature type="compositionally biased region" description="Basic and acidic residues" evidence="1">
    <location>
        <begin position="206"/>
        <end position="215"/>
    </location>
</feature>
<dbReference type="EMBL" id="JABFTP020000144">
    <property type="protein sequence ID" value="KAL3280748.1"/>
    <property type="molecule type" value="Genomic_DNA"/>
</dbReference>
<organism evidence="2 3">
    <name type="scientific">Cryptolaemus montrouzieri</name>
    <dbReference type="NCBI Taxonomy" id="559131"/>
    <lineage>
        <taxon>Eukaryota</taxon>
        <taxon>Metazoa</taxon>
        <taxon>Ecdysozoa</taxon>
        <taxon>Arthropoda</taxon>
        <taxon>Hexapoda</taxon>
        <taxon>Insecta</taxon>
        <taxon>Pterygota</taxon>
        <taxon>Neoptera</taxon>
        <taxon>Endopterygota</taxon>
        <taxon>Coleoptera</taxon>
        <taxon>Polyphaga</taxon>
        <taxon>Cucujiformia</taxon>
        <taxon>Coccinelloidea</taxon>
        <taxon>Coccinellidae</taxon>
        <taxon>Scymninae</taxon>
        <taxon>Scymnini</taxon>
        <taxon>Cryptolaemus</taxon>
    </lineage>
</organism>
<feature type="compositionally biased region" description="Polar residues" evidence="1">
    <location>
        <begin position="129"/>
        <end position="145"/>
    </location>
</feature>
<accession>A0ABD2NQ98</accession>
<reference evidence="2 3" key="1">
    <citation type="journal article" date="2021" name="BMC Biol.">
        <title>Horizontally acquired antibacterial genes associated with adaptive radiation of ladybird beetles.</title>
        <authorList>
            <person name="Li H.S."/>
            <person name="Tang X.F."/>
            <person name="Huang Y.H."/>
            <person name="Xu Z.Y."/>
            <person name="Chen M.L."/>
            <person name="Du X.Y."/>
            <person name="Qiu B.Y."/>
            <person name="Chen P.T."/>
            <person name="Zhang W."/>
            <person name="Slipinski A."/>
            <person name="Escalona H.E."/>
            <person name="Waterhouse R.M."/>
            <person name="Zwick A."/>
            <person name="Pang H."/>
        </authorList>
    </citation>
    <scope>NUCLEOTIDE SEQUENCE [LARGE SCALE GENOMIC DNA]</scope>
    <source>
        <strain evidence="2">SYSU2018</strain>
    </source>
</reference>
<evidence type="ECO:0000313" key="3">
    <source>
        <dbReference type="Proteomes" id="UP001516400"/>
    </source>
</evidence>
<feature type="compositionally biased region" description="Basic and acidic residues" evidence="1">
    <location>
        <begin position="19"/>
        <end position="33"/>
    </location>
</feature>
<name>A0ABD2NQ98_9CUCU</name>
<feature type="compositionally biased region" description="Polar residues" evidence="1">
    <location>
        <begin position="80"/>
        <end position="91"/>
    </location>
</feature>
<feature type="region of interest" description="Disordered" evidence="1">
    <location>
        <begin position="1"/>
        <end position="215"/>
    </location>
</feature>